<feature type="domain" description="BAH" evidence="6">
    <location>
        <begin position="21"/>
        <end position="136"/>
    </location>
</feature>
<dbReference type="InterPro" id="IPR043151">
    <property type="entry name" value="BAH_sf"/>
</dbReference>
<keyword evidence="2 4" id="KW-0863">Zinc-finger</keyword>
<gene>
    <name evidence="7" type="ORF">POM88_002717</name>
</gene>
<dbReference type="InterPro" id="IPR013083">
    <property type="entry name" value="Znf_RING/FYVE/PHD"/>
</dbReference>
<sequence length="206" mass="23767">MAKTRHGRQEISYYTIKGTNQVIRVGDCVLMKSAEANKPPYVARVEKLEADSKGEMKVKVRWYYRPEEAIGGRRQFHGVKELFLSDHFDTQSANTIEGKCIVHSFRDYTKLDDVGAEDYFSRFEYKAITGAFTPDRVAVYCKCEMPYNPDELMLQCDECKDWYHPACVKMTTVQAKKLSNYLCDDCTPEQDRKNSPGQVACKRRKA</sequence>
<dbReference type="SMART" id="SM00249">
    <property type="entry name" value="PHD"/>
    <property type="match status" value="1"/>
</dbReference>
<dbReference type="Pfam" id="PF00628">
    <property type="entry name" value="PHD"/>
    <property type="match status" value="1"/>
</dbReference>
<evidence type="ECO:0000259" key="6">
    <source>
        <dbReference type="PROSITE" id="PS51038"/>
    </source>
</evidence>
<dbReference type="AlphaFoldDB" id="A0AAD8NBK1"/>
<evidence type="ECO:0000256" key="4">
    <source>
        <dbReference type="PROSITE-ProRule" id="PRU00146"/>
    </source>
</evidence>
<reference evidence="7" key="1">
    <citation type="submission" date="2023-02" db="EMBL/GenBank/DDBJ databases">
        <title>Genome of toxic invasive species Heracleum sosnowskyi carries increased number of genes despite the absence of recent whole-genome duplications.</title>
        <authorList>
            <person name="Schelkunov M."/>
            <person name="Shtratnikova V."/>
            <person name="Makarenko M."/>
            <person name="Klepikova A."/>
            <person name="Omelchenko D."/>
            <person name="Novikova G."/>
            <person name="Obukhova E."/>
            <person name="Bogdanov V."/>
            <person name="Penin A."/>
            <person name="Logacheva M."/>
        </authorList>
    </citation>
    <scope>NUCLEOTIDE SEQUENCE</scope>
    <source>
        <strain evidence="7">Hsosn_3</strain>
        <tissue evidence="7">Leaf</tissue>
    </source>
</reference>
<organism evidence="7 8">
    <name type="scientific">Heracleum sosnowskyi</name>
    <dbReference type="NCBI Taxonomy" id="360622"/>
    <lineage>
        <taxon>Eukaryota</taxon>
        <taxon>Viridiplantae</taxon>
        <taxon>Streptophyta</taxon>
        <taxon>Embryophyta</taxon>
        <taxon>Tracheophyta</taxon>
        <taxon>Spermatophyta</taxon>
        <taxon>Magnoliopsida</taxon>
        <taxon>eudicotyledons</taxon>
        <taxon>Gunneridae</taxon>
        <taxon>Pentapetalae</taxon>
        <taxon>asterids</taxon>
        <taxon>campanulids</taxon>
        <taxon>Apiales</taxon>
        <taxon>Apiaceae</taxon>
        <taxon>Apioideae</taxon>
        <taxon>apioid superclade</taxon>
        <taxon>Tordylieae</taxon>
        <taxon>Tordyliinae</taxon>
        <taxon>Heracleum</taxon>
    </lineage>
</organism>
<keyword evidence="1" id="KW-0479">Metal-binding</keyword>
<keyword evidence="8" id="KW-1185">Reference proteome</keyword>
<dbReference type="Gene3D" id="2.30.30.490">
    <property type="match status" value="1"/>
</dbReference>
<comment type="caution">
    <text evidence="7">The sequence shown here is derived from an EMBL/GenBank/DDBJ whole genome shotgun (WGS) entry which is preliminary data.</text>
</comment>
<dbReference type="GO" id="GO:0003682">
    <property type="term" value="F:chromatin binding"/>
    <property type="evidence" value="ECO:0007669"/>
    <property type="project" value="InterPro"/>
</dbReference>
<name>A0AAD8NBK1_9APIA</name>
<keyword evidence="3" id="KW-0862">Zinc</keyword>
<protein>
    <submittedName>
        <fullName evidence="7">Chromatin remodeling protein EBS-like</fullName>
    </submittedName>
</protein>
<evidence type="ECO:0000256" key="1">
    <source>
        <dbReference type="ARBA" id="ARBA00022723"/>
    </source>
</evidence>
<dbReference type="InterPro" id="IPR019786">
    <property type="entry name" value="Zinc_finger_PHD-type_CS"/>
</dbReference>
<evidence type="ECO:0000313" key="8">
    <source>
        <dbReference type="Proteomes" id="UP001237642"/>
    </source>
</evidence>
<evidence type="ECO:0000313" key="7">
    <source>
        <dbReference type="EMBL" id="KAK1403112.1"/>
    </source>
</evidence>
<proteinExistence type="predicted"/>
<reference evidence="7" key="2">
    <citation type="submission" date="2023-05" db="EMBL/GenBank/DDBJ databases">
        <authorList>
            <person name="Schelkunov M.I."/>
        </authorList>
    </citation>
    <scope>NUCLEOTIDE SEQUENCE</scope>
    <source>
        <strain evidence="7">Hsosn_3</strain>
        <tissue evidence="7">Leaf</tissue>
    </source>
</reference>
<dbReference type="PANTHER" id="PTHR46364">
    <property type="entry name" value="OS08G0421900 PROTEIN"/>
    <property type="match status" value="1"/>
</dbReference>
<dbReference type="PROSITE" id="PS01359">
    <property type="entry name" value="ZF_PHD_1"/>
    <property type="match status" value="1"/>
</dbReference>
<dbReference type="Gene3D" id="3.30.40.10">
    <property type="entry name" value="Zinc/RING finger domain, C3HC4 (zinc finger)"/>
    <property type="match status" value="1"/>
</dbReference>
<dbReference type="PROSITE" id="PS51038">
    <property type="entry name" value="BAH"/>
    <property type="match status" value="1"/>
</dbReference>
<evidence type="ECO:0000259" key="5">
    <source>
        <dbReference type="PROSITE" id="PS50016"/>
    </source>
</evidence>
<dbReference type="Proteomes" id="UP001237642">
    <property type="component" value="Unassembled WGS sequence"/>
</dbReference>
<dbReference type="CDD" id="cd04714">
    <property type="entry name" value="BAH_BAHCC1"/>
    <property type="match status" value="1"/>
</dbReference>
<accession>A0AAD8NBK1</accession>
<evidence type="ECO:0000256" key="3">
    <source>
        <dbReference type="ARBA" id="ARBA00022833"/>
    </source>
</evidence>
<dbReference type="SMART" id="SM00439">
    <property type="entry name" value="BAH"/>
    <property type="match status" value="1"/>
</dbReference>
<evidence type="ECO:0000256" key="2">
    <source>
        <dbReference type="ARBA" id="ARBA00022771"/>
    </source>
</evidence>
<dbReference type="Pfam" id="PF01426">
    <property type="entry name" value="BAH"/>
    <property type="match status" value="1"/>
</dbReference>
<dbReference type="GO" id="GO:0008270">
    <property type="term" value="F:zinc ion binding"/>
    <property type="evidence" value="ECO:0007669"/>
    <property type="project" value="UniProtKB-KW"/>
</dbReference>
<dbReference type="PROSITE" id="PS50016">
    <property type="entry name" value="ZF_PHD_2"/>
    <property type="match status" value="1"/>
</dbReference>
<dbReference type="EMBL" id="JAUIZM010000001">
    <property type="protein sequence ID" value="KAK1403112.1"/>
    <property type="molecule type" value="Genomic_DNA"/>
</dbReference>
<dbReference type="InterPro" id="IPR001965">
    <property type="entry name" value="Znf_PHD"/>
</dbReference>
<dbReference type="SUPFAM" id="SSF57903">
    <property type="entry name" value="FYVE/PHD zinc finger"/>
    <property type="match status" value="1"/>
</dbReference>
<feature type="domain" description="PHD-type" evidence="5">
    <location>
        <begin position="138"/>
        <end position="189"/>
    </location>
</feature>
<dbReference type="InterPro" id="IPR001025">
    <property type="entry name" value="BAH_dom"/>
</dbReference>
<dbReference type="InterPro" id="IPR019787">
    <property type="entry name" value="Znf_PHD-finger"/>
</dbReference>
<dbReference type="InterPro" id="IPR011011">
    <property type="entry name" value="Znf_FYVE_PHD"/>
</dbReference>